<sequence>MEYFIKASAVICILYCCYILLLQKETFFTANRWFLLSGLLISVLLPFVVIPIYINEIPQTLDLSQFTTAKPAEVTSSFSWITVAIILYTLGVVFFSIRFIIECVSLKSFMNSQNTNLENGFHISETRQDIPPFSFFKTIVYNPSQFTNAELTHILNHEKVHARDYHSIDILISKVATIVFWCNPIIWLYKKALIQNLEFIADYKSIQQTHSTKTYQNVLLKTSLPIHQMALTTNFYNSLIKKRILMLNTSKSKPVRVLKYVVIAPLLLAFLMSFNTKTVYKTDNSTSTISNIDDTEIIGLITKDHSEEQLNAMISTFETQHIIITIKNVKRNTSNEIKSISIEAKSKDERVTYNIDSEAPIAPIKISYSNTTNTLSIGKSETSSDIVFTSSKNAKNVNTSNNSGLVINTSDGSGSFVLKRLTEDNADKNVMFISEDGKTTHVTTTKEHVSLNKTPETEETSIIDTNAIYAKPTEQNKENLTINTATEPTYILNGKEISKAEANTINPETIDQVNVLKGTSALKKYQEKGEHGVIELTTKTNTVNSDTSGQTSEIKVVGYSKEGSPLIIVDGNEMSEEDMNKINPDTIDNMNVLKGKSATVIYGDKGKDGVIIITTKK</sequence>
<feature type="domain" description="Peptidase M56" evidence="3">
    <location>
        <begin position="77"/>
        <end position="247"/>
    </location>
</feature>
<proteinExistence type="inferred from homology"/>
<dbReference type="InterPro" id="IPR008756">
    <property type="entry name" value="Peptidase_M56"/>
</dbReference>
<keyword evidence="6" id="KW-1185">Reference proteome</keyword>
<dbReference type="InterPro" id="IPR039426">
    <property type="entry name" value="TonB-dep_rcpt-like"/>
</dbReference>
<keyword evidence="1 2" id="KW-0472">Membrane</keyword>
<dbReference type="CDD" id="cd07341">
    <property type="entry name" value="M56_BlaR1_MecR1_like"/>
    <property type="match status" value="1"/>
</dbReference>
<dbReference type="Proteomes" id="UP001589605">
    <property type="component" value="Unassembled WGS sequence"/>
</dbReference>
<feature type="domain" description="TonB-dependent receptor plug" evidence="4">
    <location>
        <begin position="542"/>
        <end position="609"/>
    </location>
</feature>
<organism evidence="5 6">
    <name type="scientific">Formosa undariae</name>
    <dbReference type="NCBI Taxonomy" id="1325436"/>
    <lineage>
        <taxon>Bacteria</taxon>
        <taxon>Pseudomonadati</taxon>
        <taxon>Bacteroidota</taxon>
        <taxon>Flavobacteriia</taxon>
        <taxon>Flavobacteriales</taxon>
        <taxon>Flavobacteriaceae</taxon>
        <taxon>Formosa</taxon>
    </lineage>
</organism>
<dbReference type="Pfam" id="PF07715">
    <property type="entry name" value="Plug"/>
    <property type="match status" value="1"/>
</dbReference>
<dbReference type="Gene3D" id="2.170.130.10">
    <property type="entry name" value="TonB-dependent receptor, plug domain"/>
    <property type="match status" value="2"/>
</dbReference>
<protein>
    <submittedName>
        <fullName evidence="5">M56 family metallopeptidase</fullName>
    </submittedName>
</protein>
<comment type="subcellular location">
    <subcellularLocation>
        <location evidence="1">Cell outer membrane</location>
        <topology evidence="1">Multi-pass membrane protein</topology>
    </subcellularLocation>
</comment>
<accession>A0ABV5F5A5</accession>
<comment type="caution">
    <text evidence="5">The sequence shown here is derived from an EMBL/GenBank/DDBJ whole genome shotgun (WGS) entry which is preliminary data.</text>
</comment>
<keyword evidence="2" id="KW-1133">Transmembrane helix</keyword>
<feature type="transmembrane region" description="Helical" evidence="2">
    <location>
        <begin position="34"/>
        <end position="54"/>
    </location>
</feature>
<comment type="similarity">
    <text evidence="1">Belongs to the TonB-dependent receptor family.</text>
</comment>
<feature type="transmembrane region" description="Helical" evidence="2">
    <location>
        <begin position="6"/>
        <end position="22"/>
    </location>
</feature>
<dbReference type="InterPro" id="IPR037066">
    <property type="entry name" value="Plug_dom_sf"/>
</dbReference>
<keyword evidence="1 2" id="KW-0812">Transmembrane</keyword>
<evidence type="ECO:0000313" key="5">
    <source>
        <dbReference type="EMBL" id="MFB9054590.1"/>
    </source>
</evidence>
<dbReference type="InterPro" id="IPR052173">
    <property type="entry name" value="Beta-lactam_resp_regulator"/>
</dbReference>
<name>A0ABV5F5A5_9FLAO</name>
<evidence type="ECO:0000259" key="3">
    <source>
        <dbReference type="Pfam" id="PF05569"/>
    </source>
</evidence>
<keyword evidence="1" id="KW-0813">Transport</keyword>
<dbReference type="InterPro" id="IPR012910">
    <property type="entry name" value="Plug_dom"/>
</dbReference>
<keyword evidence="1" id="KW-0998">Cell outer membrane</keyword>
<evidence type="ECO:0000313" key="6">
    <source>
        <dbReference type="Proteomes" id="UP001589605"/>
    </source>
</evidence>
<evidence type="ECO:0000259" key="4">
    <source>
        <dbReference type="Pfam" id="PF07715"/>
    </source>
</evidence>
<dbReference type="RefSeq" id="WP_382384230.1">
    <property type="nucleotide sequence ID" value="NZ_JBHMEZ010000014.1"/>
</dbReference>
<gene>
    <name evidence="5" type="ORF">ACFFVB_15980</name>
</gene>
<dbReference type="EMBL" id="JBHMEZ010000014">
    <property type="protein sequence ID" value="MFB9054590.1"/>
    <property type="molecule type" value="Genomic_DNA"/>
</dbReference>
<evidence type="ECO:0000256" key="2">
    <source>
        <dbReference type="SAM" id="Phobius"/>
    </source>
</evidence>
<feature type="transmembrane region" description="Helical" evidence="2">
    <location>
        <begin position="78"/>
        <end position="101"/>
    </location>
</feature>
<dbReference type="Pfam" id="PF05569">
    <property type="entry name" value="Peptidase_M56"/>
    <property type="match status" value="1"/>
</dbReference>
<evidence type="ECO:0000256" key="1">
    <source>
        <dbReference type="PROSITE-ProRule" id="PRU01360"/>
    </source>
</evidence>
<dbReference type="PANTHER" id="PTHR34978:SF3">
    <property type="entry name" value="SLR0241 PROTEIN"/>
    <property type="match status" value="1"/>
</dbReference>
<dbReference type="PANTHER" id="PTHR34978">
    <property type="entry name" value="POSSIBLE SENSOR-TRANSDUCER PROTEIN BLAR"/>
    <property type="match status" value="1"/>
</dbReference>
<dbReference type="PROSITE" id="PS52016">
    <property type="entry name" value="TONB_DEPENDENT_REC_3"/>
    <property type="match status" value="1"/>
</dbReference>
<reference evidence="5 6" key="1">
    <citation type="submission" date="2024-09" db="EMBL/GenBank/DDBJ databases">
        <authorList>
            <person name="Sun Q."/>
            <person name="Mori K."/>
        </authorList>
    </citation>
    <scope>NUCLEOTIDE SEQUENCE [LARGE SCALE GENOMIC DNA]</scope>
    <source>
        <strain evidence="5 6">CECT 8286</strain>
    </source>
</reference>
<dbReference type="SUPFAM" id="SSF56935">
    <property type="entry name" value="Porins"/>
    <property type="match status" value="1"/>
</dbReference>
<keyword evidence="1" id="KW-1134">Transmembrane beta strand</keyword>